<evidence type="ECO:0000259" key="1">
    <source>
        <dbReference type="PROSITE" id="PS51841"/>
    </source>
</evidence>
<dbReference type="SUPFAM" id="SSF74853">
    <property type="entry name" value="Lamin A/C globular tail domain"/>
    <property type="match status" value="1"/>
</dbReference>
<dbReference type="Gene3D" id="2.60.40.4070">
    <property type="match status" value="1"/>
</dbReference>
<proteinExistence type="predicted"/>
<dbReference type="PANTHER" id="PTHR40050:SF1">
    <property type="entry name" value="INNER SPORE COAT PROTEIN H"/>
    <property type="match status" value="1"/>
</dbReference>
<dbReference type="InterPro" id="IPR014867">
    <property type="entry name" value="Spore_coat_CotH_CotH2/3/7"/>
</dbReference>
<dbReference type="Pfam" id="PF13860">
    <property type="entry name" value="FlgD_ig"/>
    <property type="match status" value="1"/>
</dbReference>
<dbReference type="InterPro" id="IPR001322">
    <property type="entry name" value="Lamin_tail_dom"/>
</dbReference>
<dbReference type="Pfam" id="PF08757">
    <property type="entry name" value="CotH"/>
    <property type="match status" value="1"/>
</dbReference>
<dbReference type="InterPro" id="IPR025965">
    <property type="entry name" value="FlgD/Vpr_Ig-like"/>
</dbReference>
<dbReference type="InterPro" id="IPR036415">
    <property type="entry name" value="Lamin_tail_dom_sf"/>
</dbReference>
<sequence>MPLSFLLLSILYAQELYDPYTVHSLNIEFYNPAYDSILQARWDVDDKTYELSDITVNGVTYDSVGARYKGNSTFFLARETVNPKFPFNIDVEHVHNDQDVMGYEKLKLSNALFDVTFVKETLGYLSEGLYLPTPQVGYMNVSVNGSHMGLYVNVESINKQFLRKHFGNDQGTFFKCEPQFHFGEDYLAGPDLKWYGPDSNAYVYQKGYEMKSDHGWTDLLELIYTLNYNIDNIEEVLNVDRVLWFFAASTVMPDLDNYFWFVPHNFYLYKNASGQFEIIPWDKDHTFGNALINVINDAGGNIYWIYHYDPFDFENNTDRPLFSKLIQVPLYKLIYTAHLRTIIEDIYNVDYIYNWATEIQDSIESYAAADPNLFFPFLFGDYFRFNVDNFLDSWGFQFCGITSTVEPRLAYLSNHEEIVKTPPVISSVTQDNLMPAPGDTVFINTVVENATQVELMVTTSPYGAHFESVEMHDDGIHQDGGADDQVYGAYIPYFSNGIHVKYYIRARDNDAVILEPQKAERVFFDYTIGSSSLAGFTPTINEINYHSSDNFNPEDWVEIYNPTDSIFDMSDWEFKDESDDHIFTIPQGTLLDPNEYLVLCRDTAAFKDYFPGVHSYLGDLGYGLSGGGELIRLYDNSGFLVDSLTYDDDEPWPSEPDGNGPTLELTNPFEDNGHFSYWSASVNYGTPGAVNSNYLGKITASTLPEGFRLYQNYPNPFNPVTNIMYHIPKRDAAIVKIFDALGRKIRILDSGIKDSGYHTVSWDGKDSYGKQVSAGIYLYQLQIGQYVQTHKMVLIK</sequence>
<name>A0A160VHQ8_9ZZZZ</name>
<dbReference type="NCBIfam" id="TIGR04183">
    <property type="entry name" value="Por_Secre_tail"/>
    <property type="match status" value="1"/>
</dbReference>
<organism evidence="2">
    <name type="scientific">hydrothermal vent metagenome</name>
    <dbReference type="NCBI Taxonomy" id="652676"/>
    <lineage>
        <taxon>unclassified sequences</taxon>
        <taxon>metagenomes</taxon>
        <taxon>ecological metagenomes</taxon>
    </lineage>
</organism>
<gene>
    <name evidence="2" type="ORF">MGWOODY_Mmi2389</name>
</gene>
<dbReference type="NCBIfam" id="NF041940">
    <property type="entry name" value="choice_anch_X"/>
    <property type="match status" value="1"/>
</dbReference>
<dbReference type="EMBL" id="FAXC01000404">
    <property type="protein sequence ID" value="CUV10360.1"/>
    <property type="molecule type" value="Genomic_DNA"/>
</dbReference>
<feature type="domain" description="LTD" evidence="1">
    <location>
        <begin position="524"/>
        <end position="648"/>
    </location>
</feature>
<dbReference type="Gene3D" id="2.60.40.1260">
    <property type="entry name" value="Lamin Tail domain"/>
    <property type="match status" value="1"/>
</dbReference>
<reference evidence="2" key="1">
    <citation type="submission" date="2015-10" db="EMBL/GenBank/DDBJ databases">
        <authorList>
            <person name="Gilbert D.G."/>
        </authorList>
    </citation>
    <scope>NUCLEOTIDE SEQUENCE</scope>
</reference>
<evidence type="ECO:0000313" key="2">
    <source>
        <dbReference type="EMBL" id="CUV10360.1"/>
    </source>
</evidence>
<accession>A0A160VHQ8</accession>
<dbReference type="PROSITE" id="PS51841">
    <property type="entry name" value="LTD"/>
    <property type="match status" value="1"/>
</dbReference>
<protein>
    <submittedName>
        <fullName evidence="2">Peptidase S8 and S53, subtilisin, kexin, sedolisin</fullName>
    </submittedName>
</protein>
<dbReference type="PANTHER" id="PTHR40050">
    <property type="entry name" value="INNER SPORE COAT PROTEIN H"/>
    <property type="match status" value="1"/>
</dbReference>
<dbReference type="AlphaFoldDB" id="A0A160VHQ8"/>
<dbReference type="InterPro" id="IPR026444">
    <property type="entry name" value="Secre_tail"/>
</dbReference>
<dbReference type="Pfam" id="PF00932">
    <property type="entry name" value="LTD"/>
    <property type="match status" value="1"/>
</dbReference>